<protein>
    <submittedName>
        <fullName evidence="1">Uncharacterized protein</fullName>
    </submittedName>
</protein>
<dbReference type="AlphaFoldDB" id="A0A9C9EP10"/>
<dbReference type="Proteomes" id="UP000885826">
    <property type="component" value="Unassembled WGS sequence"/>
</dbReference>
<evidence type="ECO:0000313" key="2">
    <source>
        <dbReference type="Proteomes" id="UP000885826"/>
    </source>
</evidence>
<evidence type="ECO:0000313" key="1">
    <source>
        <dbReference type="EMBL" id="HEC79207.1"/>
    </source>
</evidence>
<sequence length="271" mass="31467">MEYKVITPQDKAYPQKLIGRLGDSAPENIYYNGPLDLLNRWTMAFLCADSAGGTVLNEMNQLFFTIREYEINYIGSWHSIMETEIFRLALYFKHNSLTLFSAKGLKKETFDSYLLDRFYPPLHEFPERDEYFRRAENGELLILSVAPPDENRQRRKNIMQRNWISCLLSDLVFIPYAPKGSKTYTTAKRLVKADIPVFTLEHSVAKELHQLGIPGFNRKTVRSLIEQAGAKKYGGEKIQEVDASLEVTPYKPPEKRIIQDEIKFVKENEEE</sequence>
<dbReference type="EMBL" id="DRIG01000092">
    <property type="protein sequence ID" value="HEC79207.1"/>
    <property type="molecule type" value="Genomic_DNA"/>
</dbReference>
<organism evidence="1 2">
    <name type="scientific">candidate division WOR-3 bacterium</name>
    <dbReference type="NCBI Taxonomy" id="2052148"/>
    <lineage>
        <taxon>Bacteria</taxon>
        <taxon>Bacteria division WOR-3</taxon>
    </lineage>
</organism>
<gene>
    <name evidence="1" type="ORF">ENI34_08725</name>
</gene>
<reference evidence="1" key="1">
    <citation type="journal article" date="2020" name="mSystems">
        <title>Genome- and Community-Level Interaction Insights into Carbon Utilization and Element Cycling Functions of Hydrothermarchaeota in Hydrothermal Sediment.</title>
        <authorList>
            <person name="Zhou Z."/>
            <person name="Liu Y."/>
            <person name="Xu W."/>
            <person name="Pan J."/>
            <person name="Luo Z.H."/>
            <person name="Li M."/>
        </authorList>
    </citation>
    <scope>NUCLEOTIDE SEQUENCE</scope>
    <source>
        <strain evidence="1">HyVt-388</strain>
    </source>
</reference>
<comment type="caution">
    <text evidence="1">The sequence shown here is derived from an EMBL/GenBank/DDBJ whole genome shotgun (WGS) entry which is preliminary data.</text>
</comment>
<name>A0A9C9EP10_UNCW3</name>
<accession>A0A9C9EP10</accession>
<proteinExistence type="predicted"/>
<dbReference type="Gene3D" id="3.40.50.450">
    <property type="match status" value="1"/>
</dbReference>